<dbReference type="AlphaFoldDB" id="A0A399F6H8"/>
<feature type="region of interest" description="Disordered" evidence="1">
    <location>
        <begin position="351"/>
        <end position="375"/>
    </location>
</feature>
<evidence type="ECO:0000313" key="3">
    <source>
        <dbReference type="Proteomes" id="UP000266178"/>
    </source>
</evidence>
<dbReference type="Proteomes" id="UP000266178">
    <property type="component" value="Unassembled WGS sequence"/>
</dbReference>
<evidence type="ECO:0000313" key="2">
    <source>
        <dbReference type="EMBL" id="RIH91236.1"/>
    </source>
</evidence>
<keyword evidence="3" id="KW-1185">Reference proteome</keyword>
<reference evidence="2 3" key="1">
    <citation type="submission" date="2018-08" db="EMBL/GenBank/DDBJ databases">
        <title>Meiothermus granaticius genome AF-68 sequencing project.</title>
        <authorList>
            <person name="Da Costa M.S."/>
            <person name="Albuquerque L."/>
            <person name="Raposo P."/>
            <person name="Froufe H.J.C."/>
            <person name="Barroso C.S."/>
            <person name="Egas C."/>
        </authorList>
    </citation>
    <scope>NUCLEOTIDE SEQUENCE [LARGE SCALE GENOMIC DNA]</scope>
    <source>
        <strain evidence="2 3">AF-68</strain>
    </source>
</reference>
<organism evidence="2 3">
    <name type="scientific">Meiothermus granaticius NBRC 107808</name>
    <dbReference type="NCBI Taxonomy" id="1227551"/>
    <lineage>
        <taxon>Bacteria</taxon>
        <taxon>Thermotogati</taxon>
        <taxon>Deinococcota</taxon>
        <taxon>Deinococci</taxon>
        <taxon>Thermales</taxon>
        <taxon>Thermaceae</taxon>
        <taxon>Meiothermus</taxon>
    </lineage>
</organism>
<gene>
    <name evidence="2" type="ORF">Mgrana_02853</name>
</gene>
<name>A0A399F6H8_9DEIN</name>
<evidence type="ECO:0000256" key="1">
    <source>
        <dbReference type="SAM" id="MobiDB-lite"/>
    </source>
</evidence>
<accession>A0A399F6H8</accession>
<proteinExistence type="predicted"/>
<comment type="caution">
    <text evidence="2">The sequence shown here is derived from an EMBL/GenBank/DDBJ whole genome shotgun (WGS) entry which is preliminary data.</text>
</comment>
<sequence length="527" mass="57122">MGGLGGSGSQPLASLAPLSTDHPLFKQGLSRDNLPLVARYYWVNEVGDDRHAEAAYGGLKYKPRQSKYLGYEGWDVLEVQLWPDEVRSDLVRIHLNREARVTVVWEDSALWLAGWGKGSLSTSSKTYTTFTKDFGAGEIALGSPAAGSKGKDSPRYFVLIGERGGVGSKPPALPAGIAETDRPQPNSTCPDWLENAWTVKQVYGVTAPDGQDYKTWHPQIDPIYWCYYGHEHGSDPALVGYKPAFEYVAKRFNDQPELHVGFKGFAIRDEGANQGWYINIHSETGVQSRACAQFHTVVIAVTNLKTGELLAELAYKGDFGATISNRDNNPPVNLTCTSVKTGQPVTQAQLQAQTDSSKNLRVSSNGQDPGGYENWHGGGNKALGMSFWGDKNPTGRALNIDIRNPATFCADTTCNLVKSTGSVADERTVFISNLRIRYTDAIAALDKADGQQDGYFWTDLYGEALPAGKNPGDSGTIRQYLKPGFDSGVNGEGLQGGFSTEDAWRGVYLRGVGVPHVGLEGGLTGQN</sequence>
<protein>
    <submittedName>
        <fullName evidence="2">Uncharacterized protein</fullName>
    </submittedName>
</protein>
<feature type="compositionally biased region" description="Polar residues" evidence="1">
    <location>
        <begin position="351"/>
        <end position="367"/>
    </location>
</feature>
<dbReference type="EMBL" id="QWLB01000051">
    <property type="protein sequence ID" value="RIH91236.1"/>
    <property type="molecule type" value="Genomic_DNA"/>
</dbReference>